<sequence>MKSNFATSTYIQNQWLQSYYYIRAAGSIIWIALALFIGKHNPTVGAILLVLYPTWDAFANYLDARQSGGLALNPPQKFNFIVSLVVAAAIIWALSISMNTTIKVFGIWAIFSGVFQLSASIRRWKNSNGQWAMVLSGAQSALAGVFMFKQASSNAALDVTTIAPYAAFGVLYFLISAITLTIKNGRKDKAAC</sequence>
<protein>
    <submittedName>
        <fullName evidence="2">DUF308 domain-containing protein</fullName>
    </submittedName>
</protein>
<dbReference type="EMBL" id="CP158293">
    <property type="protein sequence ID" value="XBV46977.1"/>
    <property type="molecule type" value="Genomic_DNA"/>
</dbReference>
<organism evidence="2">
    <name type="scientific">Pantoea sp. BJ2</name>
    <dbReference type="NCBI Taxonomy" id="3141322"/>
    <lineage>
        <taxon>Bacteria</taxon>
        <taxon>Pseudomonadati</taxon>
        <taxon>Pseudomonadota</taxon>
        <taxon>Gammaproteobacteria</taxon>
        <taxon>Enterobacterales</taxon>
        <taxon>Erwiniaceae</taxon>
        <taxon>Pantoea</taxon>
    </lineage>
</organism>
<keyword evidence="2" id="KW-0614">Plasmid</keyword>
<keyword evidence="1" id="KW-0472">Membrane</keyword>
<feature type="transmembrane region" description="Helical" evidence="1">
    <location>
        <begin position="78"/>
        <end position="96"/>
    </location>
</feature>
<accession>A0AAU7U295</accession>
<keyword evidence="1" id="KW-1133">Transmembrane helix</keyword>
<keyword evidence="1" id="KW-0812">Transmembrane</keyword>
<evidence type="ECO:0000256" key="1">
    <source>
        <dbReference type="SAM" id="Phobius"/>
    </source>
</evidence>
<gene>
    <name evidence="2" type="ORF">AAF463_22820</name>
</gene>
<reference evidence="2" key="1">
    <citation type="submission" date="2024-06" db="EMBL/GenBank/DDBJ databases">
        <title>Multiomics insights into the TNT degradation mechanism by Pantoea sp. BJ2 isolated from an ammunition destruction site.</title>
        <authorList>
            <person name="Luo J."/>
        </authorList>
    </citation>
    <scope>NUCLEOTIDE SEQUENCE</scope>
    <source>
        <strain evidence="2">BJ2</strain>
        <plasmid evidence="2">plasmindA</plasmid>
    </source>
</reference>
<geneLocation type="plasmid" evidence="2">
    <name>plasmindA</name>
</geneLocation>
<dbReference type="RefSeq" id="WP_350262196.1">
    <property type="nucleotide sequence ID" value="NZ_CP158293.1"/>
</dbReference>
<proteinExistence type="predicted"/>
<dbReference type="Pfam" id="PF03729">
    <property type="entry name" value="DUF308"/>
    <property type="match status" value="1"/>
</dbReference>
<dbReference type="InterPro" id="IPR005325">
    <property type="entry name" value="DUF308_memb"/>
</dbReference>
<feature type="transmembrane region" description="Helical" evidence="1">
    <location>
        <begin position="20"/>
        <end position="38"/>
    </location>
</feature>
<dbReference type="AlphaFoldDB" id="A0AAU7U295"/>
<name>A0AAU7U295_9GAMM</name>
<evidence type="ECO:0000313" key="2">
    <source>
        <dbReference type="EMBL" id="XBV46977.1"/>
    </source>
</evidence>
<feature type="transmembrane region" description="Helical" evidence="1">
    <location>
        <begin position="162"/>
        <end position="182"/>
    </location>
</feature>
<feature type="transmembrane region" description="Helical" evidence="1">
    <location>
        <begin position="102"/>
        <end position="119"/>
    </location>
</feature>